<evidence type="ECO:0000256" key="1">
    <source>
        <dbReference type="SAM" id="MobiDB-lite"/>
    </source>
</evidence>
<dbReference type="EMBL" id="JBHFFA010000008">
    <property type="protein sequence ID" value="KAL2610263.1"/>
    <property type="molecule type" value="Genomic_DNA"/>
</dbReference>
<protein>
    <submittedName>
        <fullName evidence="2">Uncharacterized protein</fullName>
    </submittedName>
</protein>
<keyword evidence="3" id="KW-1185">Reference proteome</keyword>
<evidence type="ECO:0000313" key="2">
    <source>
        <dbReference type="EMBL" id="KAL2610263.1"/>
    </source>
</evidence>
<comment type="caution">
    <text evidence="2">The sequence shown here is derived from an EMBL/GenBank/DDBJ whole genome shotgun (WGS) entry which is preliminary data.</text>
</comment>
<name>A0ABD1XNH0_9MARC</name>
<dbReference type="AlphaFoldDB" id="A0ABD1XNH0"/>
<sequence>MIQFSSFVELESRQGQPSSVKLERERAASTPEFQTFVRSPVLYAAAGVFSRWSFTCTLLVWEHDRRVAGIVSESNLQTDRRDSERGQG</sequence>
<evidence type="ECO:0000313" key="3">
    <source>
        <dbReference type="Proteomes" id="UP001605036"/>
    </source>
</evidence>
<proteinExistence type="predicted"/>
<dbReference type="Proteomes" id="UP001605036">
    <property type="component" value="Unassembled WGS sequence"/>
</dbReference>
<reference evidence="2 3" key="1">
    <citation type="submission" date="2024-09" db="EMBL/GenBank/DDBJ databases">
        <title>Chromosome-scale assembly of Riccia fluitans.</title>
        <authorList>
            <person name="Paukszto L."/>
            <person name="Sawicki J."/>
            <person name="Karawczyk K."/>
            <person name="Piernik-Szablinska J."/>
            <person name="Szczecinska M."/>
            <person name="Mazdziarz M."/>
        </authorList>
    </citation>
    <scope>NUCLEOTIDE SEQUENCE [LARGE SCALE GENOMIC DNA]</scope>
    <source>
        <strain evidence="2">Rf_01</strain>
        <tissue evidence="2">Aerial parts of the thallus</tissue>
    </source>
</reference>
<organism evidence="2 3">
    <name type="scientific">Riccia fluitans</name>
    <dbReference type="NCBI Taxonomy" id="41844"/>
    <lineage>
        <taxon>Eukaryota</taxon>
        <taxon>Viridiplantae</taxon>
        <taxon>Streptophyta</taxon>
        <taxon>Embryophyta</taxon>
        <taxon>Marchantiophyta</taxon>
        <taxon>Marchantiopsida</taxon>
        <taxon>Marchantiidae</taxon>
        <taxon>Marchantiales</taxon>
        <taxon>Ricciaceae</taxon>
        <taxon>Riccia</taxon>
    </lineage>
</organism>
<accession>A0ABD1XNH0</accession>
<feature type="region of interest" description="Disordered" evidence="1">
    <location>
        <begin position="1"/>
        <end position="29"/>
    </location>
</feature>
<gene>
    <name evidence="2" type="ORF">R1flu_028836</name>
</gene>